<feature type="transmembrane region" description="Helical" evidence="2">
    <location>
        <begin position="607"/>
        <end position="625"/>
    </location>
</feature>
<keyword evidence="5" id="KW-0808">Transferase</keyword>
<feature type="compositionally biased region" description="Basic and acidic residues" evidence="1">
    <location>
        <begin position="535"/>
        <end position="544"/>
    </location>
</feature>
<feature type="transmembrane region" description="Helical" evidence="2">
    <location>
        <begin position="800"/>
        <end position="824"/>
    </location>
</feature>
<dbReference type="EMBL" id="CAHR02000052">
    <property type="protein sequence ID" value="CCG81654.1"/>
    <property type="molecule type" value="Genomic_DNA"/>
</dbReference>
<accession>R4X826</accession>
<organism evidence="5 6">
    <name type="scientific">Taphrina deformans (strain PYCC 5710 / ATCC 11124 / CBS 356.35 / IMI 108563 / JCM 9778 / NBRC 8474)</name>
    <name type="common">Peach leaf curl fungus</name>
    <name type="synonym">Lalaria deformans</name>
    <dbReference type="NCBI Taxonomy" id="1097556"/>
    <lineage>
        <taxon>Eukaryota</taxon>
        <taxon>Fungi</taxon>
        <taxon>Dikarya</taxon>
        <taxon>Ascomycota</taxon>
        <taxon>Taphrinomycotina</taxon>
        <taxon>Taphrinomycetes</taxon>
        <taxon>Taphrinales</taxon>
        <taxon>Taphrinaceae</taxon>
        <taxon>Taphrina</taxon>
    </lineage>
</organism>
<feature type="transmembrane region" description="Helical" evidence="2">
    <location>
        <begin position="645"/>
        <end position="666"/>
    </location>
</feature>
<feature type="transmembrane region" description="Helical" evidence="2">
    <location>
        <begin position="763"/>
        <end position="788"/>
    </location>
</feature>
<gene>
    <name evidence="5" type="ORF">TAPDE_001469</name>
</gene>
<dbReference type="Pfam" id="PF01757">
    <property type="entry name" value="Acyl_transf_3"/>
    <property type="match status" value="1"/>
</dbReference>
<dbReference type="GO" id="GO:0016747">
    <property type="term" value="F:acyltransferase activity, transferring groups other than amino-acyl groups"/>
    <property type="evidence" value="ECO:0007669"/>
    <property type="project" value="InterPro"/>
</dbReference>
<dbReference type="InterPro" id="IPR002656">
    <property type="entry name" value="Acyl_transf_3_dom"/>
</dbReference>
<reference evidence="5 6" key="1">
    <citation type="journal article" date="2013" name="MBio">
        <title>Genome sequencing of the plant pathogen Taphrina deformans, the causal agent of peach leaf curl.</title>
        <authorList>
            <person name="Cisse O.H."/>
            <person name="Almeida J.M.G.C.F."/>
            <person name="Fonseca A."/>
            <person name="Kumar A.A."/>
            <person name="Salojaervi J."/>
            <person name="Overmyer K."/>
            <person name="Hauser P.M."/>
            <person name="Pagni M."/>
        </authorList>
    </citation>
    <scope>NUCLEOTIDE SEQUENCE [LARGE SCALE GENOMIC DNA]</scope>
    <source>
        <strain evidence="6">PYCC 5710 / ATCC 11124 / CBS 356.35 / IMI 108563 / JCM 9778 / NBRC 8474</strain>
    </source>
</reference>
<evidence type="ECO:0000256" key="3">
    <source>
        <dbReference type="SAM" id="SignalP"/>
    </source>
</evidence>
<protein>
    <submittedName>
        <fullName evidence="5">Acyltransferase</fullName>
    </submittedName>
</protein>
<keyword evidence="3" id="KW-0732">Signal</keyword>
<feature type="transmembrane region" description="Helical" evidence="2">
    <location>
        <begin position="935"/>
        <end position="956"/>
    </location>
</feature>
<dbReference type="OrthoDB" id="25131at2759"/>
<feature type="region of interest" description="Disordered" evidence="1">
    <location>
        <begin position="460"/>
        <end position="521"/>
    </location>
</feature>
<proteinExistence type="predicted"/>
<feature type="region of interest" description="Disordered" evidence="1">
    <location>
        <begin position="526"/>
        <end position="545"/>
    </location>
</feature>
<sequence length="1019" mass="114207">MVQFSLGRHALPWMTLAASINSVLGRDINCACGYLDPVTKDLWTDTTILYFNETDAASLASNPDFVDLNFVNKYESGFDTTYRQGASIKNIEFEDFGALDLRVDPAQRDHLVMGGGIRTSRQDIQYGSFRAALRPAKSAADSGSSTLSMYYRFNASQSIQLDLIDAGSANLSTARFKADIPGGSVDATTFSFVDVADTAYDLNEWRFDWTPKSVNFSTVLNSTVNSSISRRKHHLPSVPGAVYFKHWSTGISKPSMGPPKAAMTASVGYIRIFYNSTVTSTRDAFGAQCAILQTASCSTEDYSLRVSSEFTTDSTLQWKLVSPKYKAPAWALYGVIITGTVLAILIIHAVVRRLIRHYSIPKADRPVHPGAYTYKLDRFALHGELTREMVKEKKKTEKAEKRASKRGEPMIKTKEIDPDAASLLSFATTNEMDQNSVRGFRSLASNKNSKIIASALPTMYYSRPGNSQGVSGVSTNSRGPARMQDIGRPDVDDEEEDENTSMLDSTPGTPRARSNSEASLEEEIEETYANLPTRPSEEVERDNDSVVAFRATGNNAPRERKKSLFQEVATPGRAFWKRLFRKAPATAEKGKAPVLHTKSRLDYLDGLRGLACFLVSLVHFSLTFYPGFLEPGVPGGDKYEWVKWIRITVNPIFFNANFGLGVFFILSSRLIGVRYLTTGHLQDLAGATFRRIPRLAFPVLCAVALEYFLMGVGAIEWLQYLASVTWSTWPYAVEFKNAGWFVNEYLALLFVQPPQLPNIIYNYCTGVLWTLPVSIQGSWTIFLGVIVIREIKTPWKRFGYYTFCMVNSWYALSWGSYFWVGLAISDLDSTYRYRTWGSATWRRRLIVLGLLLVFTLSMSSQFVQQVSQFSFPTLEYGIHSDLLTGLPINQTPRMGYPAFNLPQVYSLFAATAVILLLDFSYTLQKIFRVRILRALGYYSYSIYLLHGLIFWSWGSWLCVMLATKAVPYWANALVVFITSYIVLGISIYLWTPFADVFSGYAGTALWRRAQGRAFFATIG</sequence>
<feature type="transmembrane region" description="Helical" evidence="2">
    <location>
        <begin position="695"/>
        <end position="715"/>
    </location>
</feature>
<feature type="signal peptide" evidence="3">
    <location>
        <begin position="1"/>
        <end position="25"/>
    </location>
</feature>
<dbReference type="eggNOG" id="ENOG502QU2I">
    <property type="taxonomic scope" value="Eukaryota"/>
</dbReference>
<evidence type="ECO:0000313" key="5">
    <source>
        <dbReference type="EMBL" id="CCG81654.1"/>
    </source>
</evidence>
<keyword evidence="2" id="KW-0472">Membrane</keyword>
<dbReference type="AlphaFoldDB" id="R4X826"/>
<dbReference type="CDD" id="cd00413">
    <property type="entry name" value="Glyco_hydrolase_16"/>
    <property type="match status" value="1"/>
</dbReference>
<dbReference type="PANTHER" id="PTHR38121">
    <property type="entry name" value="GH16 DOMAIN-CONTAINING PROTEIN"/>
    <property type="match status" value="1"/>
</dbReference>
<feature type="transmembrane region" description="Helical" evidence="2">
    <location>
        <begin position="845"/>
        <end position="863"/>
    </location>
</feature>
<feature type="transmembrane region" description="Helical" evidence="2">
    <location>
        <begin position="330"/>
        <end position="351"/>
    </location>
</feature>
<feature type="transmembrane region" description="Helical" evidence="2">
    <location>
        <begin position="904"/>
        <end position="923"/>
    </location>
</feature>
<keyword evidence="5" id="KW-0012">Acyltransferase</keyword>
<feature type="compositionally biased region" description="Polar residues" evidence="1">
    <location>
        <begin position="464"/>
        <end position="478"/>
    </location>
</feature>
<evidence type="ECO:0000313" key="6">
    <source>
        <dbReference type="Proteomes" id="UP000013776"/>
    </source>
</evidence>
<feature type="domain" description="Acyltransferase 3" evidence="4">
    <location>
        <begin position="602"/>
        <end position="989"/>
    </location>
</feature>
<evidence type="ECO:0000256" key="1">
    <source>
        <dbReference type="SAM" id="MobiDB-lite"/>
    </source>
</evidence>
<dbReference type="VEuPathDB" id="FungiDB:TAPDE_001469"/>
<evidence type="ECO:0000256" key="2">
    <source>
        <dbReference type="SAM" id="Phobius"/>
    </source>
</evidence>
<evidence type="ECO:0000259" key="4">
    <source>
        <dbReference type="Pfam" id="PF01757"/>
    </source>
</evidence>
<name>R4X826_TAPDE</name>
<feature type="chain" id="PRO_5004373160" evidence="3">
    <location>
        <begin position="26"/>
        <end position="1019"/>
    </location>
</feature>
<dbReference type="Proteomes" id="UP000013776">
    <property type="component" value="Unassembled WGS sequence"/>
</dbReference>
<dbReference type="STRING" id="1097556.R4X826"/>
<dbReference type="SUPFAM" id="SSF49899">
    <property type="entry name" value="Concanavalin A-like lectins/glucanases"/>
    <property type="match status" value="1"/>
</dbReference>
<dbReference type="PANTHER" id="PTHR38121:SF2">
    <property type="entry name" value="ACYLTRANSFERASE 3 DOMAIN-CONTAINING PROTEIN"/>
    <property type="match status" value="1"/>
</dbReference>
<comment type="caution">
    <text evidence="5">The sequence shown here is derived from an EMBL/GenBank/DDBJ whole genome shotgun (WGS) entry which is preliminary data.</text>
</comment>
<keyword evidence="2" id="KW-1133">Transmembrane helix</keyword>
<feature type="transmembrane region" description="Helical" evidence="2">
    <location>
        <begin position="735"/>
        <end position="751"/>
    </location>
</feature>
<keyword evidence="6" id="KW-1185">Reference proteome</keyword>
<dbReference type="InterPro" id="IPR013320">
    <property type="entry name" value="ConA-like_dom_sf"/>
</dbReference>
<keyword evidence="2" id="KW-0812">Transmembrane</keyword>
<feature type="transmembrane region" description="Helical" evidence="2">
    <location>
        <begin position="968"/>
        <end position="990"/>
    </location>
</feature>
<dbReference type="Gene3D" id="2.60.120.200">
    <property type="match status" value="1"/>
</dbReference>